<dbReference type="RefSeq" id="WP_190348933.1">
    <property type="nucleotide sequence ID" value="NZ_JACJPY010000001.1"/>
</dbReference>
<dbReference type="Gene3D" id="3.40.50.2300">
    <property type="match status" value="2"/>
</dbReference>
<evidence type="ECO:0000313" key="2">
    <source>
        <dbReference type="EMBL" id="MBD2148591.1"/>
    </source>
</evidence>
<dbReference type="PRINTS" id="PR00337">
    <property type="entry name" value="LEUILEVALBP"/>
</dbReference>
<dbReference type="SUPFAM" id="SSF53822">
    <property type="entry name" value="Periplasmic binding protein-like I"/>
    <property type="match status" value="1"/>
</dbReference>
<dbReference type="Proteomes" id="UP000631421">
    <property type="component" value="Unassembled WGS sequence"/>
</dbReference>
<gene>
    <name evidence="2" type="primary">urtA</name>
    <name evidence="2" type="ORF">H6F44_00380</name>
</gene>
<dbReference type="PANTHER" id="PTHR47628:SF1">
    <property type="entry name" value="ALIPHATIC AMIDASE EXPRESSION-REGULATING PROTEIN"/>
    <property type="match status" value="1"/>
</dbReference>
<proteinExistence type="predicted"/>
<accession>A0A926UPR3</accession>
<feature type="signal peptide" evidence="1">
    <location>
        <begin position="1"/>
        <end position="26"/>
    </location>
</feature>
<keyword evidence="1" id="KW-0732">Signal</keyword>
<feature type="chain" id="PRO_5037019539" evidence="1">
    <location>
        <begin position="27"/>
        <end position="449"/>
    </location>
</feature>
<keyword evidence="3" id="KW-1185">Reference proteome</keyword>
<dbReference type="InterPro" id="IPR017777">
    <property type="entry name" value="ABC_urea-bd_UrtA"/>
</dbReference>
<dbReference type="CDD" id="cd06355">
    <property type="entry name" value="PBP1_FmdD-like"/>
    <property type="match status" value="1"/>
</dbReference>
<sequence>MSSQMNRRKFIVYGSAALGVSSLIKACAPATTTPTATTAATTAAATTAASPTAAATTAAATGNTIKVGVLHSLSGTMAISEKSLVDATLLAIEEINAAGGVLGKKIEPIVEDGNSDWPTFAEKAKKLIEQDKVVAVFGCWTSASRKAVLPVFESKDHLLFYPVQYEGQECSKNIFYTGAAPNQQIEPSVDWLLKNKGKEFFLVGSDYVFPRTANTIIKAQLEASGGKVVGEDYLPLGNSEVTPIISKIKQALPNGGVIYNSLNGDSNVAFFKQMQGAGLTADKYPSMSVSIAEEEVKAIGPEFLKGHYAAWNYFMTVDNPANKKFVEAFKKKYGADRVTNDPMEAGYIAVNIWAQAVKKAGKADDLEAVRMAALGQEFDAPEGKVKMENSHHLSKYVRIGEVTADGQFKIVFETPSTVEPLPWNQFVAETKGYYCDYSDKSKGGKFKKA</sequence>
<dbReference type="EMBL" id="JACJPY010000001">
    <property type="protein sequence ID" value="MBD2148591.1"/>
    <property type="molecule type" value="Genomic_DNA"/>
</dbReference>
<name>A0A926UPR3_9CYAN</name>
<dbReference type="InterPro" id="IPR000709">
    <property type="entry name" value="Leu_Ile_Val-bd"/>
</dbReference>
<reference evidence="2" key="1">
    <citation type="journal article" date="2015" name="ISME J.">
        <title>Draft Genome Sequence of Streptomyces incarnatus NRRL8089, which Produces the Nucleoside Antibiotic Sinefungin.</title>
        <authorList>
            <person name="Oshima K."/>
            <person name="Hattori M."/>
            <person name="Shimizu H."/>
            <person name="Fukuda K."/>
            <person name="Nemoto M."/>
            <person name="Inagaki K."/>
            <person name="Tamura T."/>
        </authorList>
    </citation>
    <scope>NUCLEOTIDE SEQUENCE</scope>
    <source>
        <strain evidence="2">FACHB-1277</strain>
    </source>
</reference>
<dbReference type="PANTHER" id="PTHR47628">
    <property type="match status" value="1"/>
</dbReference>
<evidence type="ECO:0000256" key="1">
    <source>
        <dbReference type="SAM" id="SignalP"/>
    </source>
</evidence>
<dbReference type="Pfam" id="PF13433">
    <property type="entry name" value="Peripla_BP_5"/>
    <property type="match status" value="1"/>
</dbReference>
<dbReference type="NCBIfam" id="TIGR03407">
    <property type="entry name" value="urea_ABC_UrtA"/>
    <property type="match status" value="1"/>
</dbReference>
<organism evidence="2 3">
    <name type="scientific">Pseudanabaena cinerea FACHB-1277</name>
    <dbReference type="NCBI Taxonomy" id="2949581"/>
    <lineage>
        <taxon>Bacteria</taxon>
        <taxon>Bacillati</taxon>
        <taxon>Cyanobacteriota</taxon>
        <taxon>Cyanophyceae</taxon>
        <taxon>Pseudanabaenales</taxon>
        <taxon>Pseudanabaenaceae</taxon>
        <taxon>Pseudanabaena</taxon>
        <taxon>Pseudanabaena cinerea</taxon>
    </lineage>
</organism>
<comment type="caution">
    <text evidence="2">The sequence shown here is derived from an EMBL/GenBank/DDBJ whole genome shotgun (WGS) entry which is preliminary data.</text>
</comment>
<evidence type="ECO:0000313" key="3">
    <source>
        <dbReference type="Proteomes" id="UP000631421"/>
    </source>
</evidence>
<reference evidence="2" key="2">
    <citation type="submission" date="2020-08" db="EMBL/GenBank/DDBJ databases">
        <authorList>
            <person name="Chen M."/>
            <person name="Teng W."/>
            <person name="Zhao L."/>
            <person name="Hu C."/>
            <person name="Zhou Y."/>
            <person name="Han B."/>
            <person name="Song L."/>
            <person name="Shu W."/>
        </authorList>
    </citation>
    <scope>NUCLEOTIDE SEQUENCE</scope>
    <source>
        <strain evidence="2">FACHB-1277</strain>
    </source>
</reference>
<dbReference type="GO" id="GO:0006865">
    <property type="term" value="P:amino acid transport"/>
    <property type="evidence" value="ECO:0007669"/>
    <property type="project" value="InterPro"/>
</dbReference>
<dbReference type="AlphaFoldDB" id="A0A926UPR3"/>
<dbReference type="InterPro" id="IPR028082">
    <property type="entry name" value="Peripla_BP_I"/>
</dbReference>
<protein>
    <submittedName>
        <fullName evidence="2">Urea ABC transporter substrate-binding protein</fullName>
    </submittedName>
</protein>